<feature type="domain" description="DeoR-like transcriptional repressor C-terminal sensor" evidence="1">
    <location>
        <begin position="2"/>
        <end position="80"/>
    </location>
</feature>
<dbReference type="InterPro" id="IPR014036">
    <property type="entry name" value="DeoR-like_C"/>
</dbReference>
<organism evidence="2">
    <name type="scientific">human gut metagenome</name>
    <dbReference type="NCBI Taxonomy" id="408170"/>
    <lineage>
        <taxon>unclassified sequences</taxon>
        <taxon>metagenomes</taxon>
        <taxon>organismal metagenomes</taxon>
    </lineage>
</organism>
<feature type="non-terminal residue" evidence="2">
    <location>
        <position position="1"/>
    </location>
</feature>
<sequence>IIGLVAASNLQKYNFSKAFIGTNGVSEKQGFTTPDTEEAMLKAVAIERSFVTYVLCDHTKFGKVSAVSFSPVAAACIICDKCDDEQLKSKTVVKEVTA</sequence>
<dbReference type="InterPro" id="IPR037171">
    <property type="entry name" value="NagB/RpiA_transferase-like"/>
</dbReference>
<name>K1UK75_9ZZZZ</name>
<gene>
    <name evidence="2" type="ORF">LEA_03404</name>
</gene>
<dbReference type="InterPro" id="IPR050313">
    <property type="entry name" value="Carb_Metab_HTH_regulators"/>
</dbReference>
<evidence type="ECO:0000313" key="2">
    <source>
        <dbReference type="EMBL" id="EKC78515.1"/>
    </source>
</evidence>
<proteinExistence type="predicted"/>
<accession>K1UK75</accession>
<dbReference type="SMART" id="SM01134">
    <property type="entry name" value="DeoRC"/>
    <property type="match status" value="1"/>
</dbReference>
<evidence type="ECO:0000259" key="1">
    <source>
        <dbReference type="Pfam" id="PF00455"/>
    </source>
</evidence>
<protein>
    <submittedName>
        <fullName evidence="2">DeoR family transcriptional regulator</fullName>
    </submittedName>
</protein>
<dbReference type="EMBL" id="AJWY01002254">
    <property type="protein sequence ID" value="EKC78515.1"/>
    <property type="molecule type" value="Genomic_DNA"/>
</dbReference>
<reference evidence="2" key="1">
    <citation type="journal article" date="2013" name="Environ. Microbiol.">
        <title>Microbiota from the distal guts of lean and obese adolescents exhibit partial functional redundancy besides clear differences in community structure.</title>
        <authorList>
            <person name="Ferrer M."/>
            <person name="Ruiz A."/>
            <person name="Lanza F."/>
            <person name="Haange S.B."/>
            <person name="Oberbach A."/>
            <person name="Till H."/>
            <person name="Bargiela R."/>
            <person name="Campoy C."/>
            <person name="Segura M.T."/>
            <person name="Richter M."/>
            <person name="von Bergen M."/>
            <person name="Seifert J."/>
            <person name="Suarez A."/>
        </authorList>
    </citation>
    <scope>NUCLEOTIDE SEQUENCE</scope>
</reference>
<dbReference type="PANTHER" id="PTHR30363:SF56">
    <property type="entry name" value="TRANSCRIPTIONAL REGULATOR, DEOR FAMILY"/>
    <property type="match status" value="1"/>
</dbReference>
<comment type="caution">
    <text evidence="2">The sequence shown here is derived from an EMBL/GenBank/DDBJ whole genome shotgun (WGS) entry which is preliminary data.</text>
</comment>
<dbReference type="Pfam" id="PF00455">
    <property type="entry name" value="DeoRC"/>
    <property type="match status" value="1"/>
</dbReference>
<dbReference type="SUPFAM" id="SSF100950">
    <property type="entry name" value="NagB/RpiA/CoA transferase-like"/>
    <property type="match status" value="1"/>
</dbReference>
<dbReference type="AlphaFoldDB" id="K1UK75"/>
<dbReference type="PANTHER" id="PTHR30363">
    <property type="entry name" value="HTH-TYPE TRANSCRIPTIONAL REGULATOR SRLR-RELATED"/>
    <property type="match status" value="1"/>
</dbReference>